<dbReference type="EMBL" id="BGPR01024027">
    <property type="protein sequence ID" value="GBN91716.1"/>
    <property type="molecule type" value="Genomic_DNA"/>
</dbReference>
<comment type="caution">
    <text evidence="1">The sequence shown here is derived from an EMBL/GenBank/DDBJ whole genome shotgun (WGS) entry which is preliminary data.</text>
</comment>
<evidence type="ECO:0000313" key="1">
    <source>
        <dbReference type="EMBL" id="GBN91716.1"/>
    </source>
</evidence>
<proteinExistence type="predicted"/>
<organism evidence="1 2">
    <name type="scientific">Araneus ventricosus</name>
    <name type="common">Orbweaver spider</name>
    <name type="synonym">Epeira ventricosa</name>
    <dbReference type="NCBI Taxonomy" id="182803"/>
    <lineage>
        <taxon>Eukaryota</taxon>
        <taxon>Metazoa</taxon>
        <taxon>Ecdysozoa</taxon>
        <taxon>Arthropoda</taxon>
        <taxon>Chelicerata</taxon>
        <taxon>Arachnida</taxon>
        <taxon>Araneae</taxon>
        <taxon>Araneomorphae</taxon>
        <taxon>Entelegynae</taxon>
        <taxon>Araneoidea</taxon>
        <taxon>Araneidae</taxon>
        <taxon>Araneus</taxon>
    </lineage>
</organism>
<protein>
    <submittedName>
        <fullName evidence="1">Uncharacterized protein</fullName>
    </submittedName>
</protein>
<dbReference type="Proteomes" id="UP000499080">
    <property type="component" value="Unassembled WGS sequence"/>
</dbReference>
<evidence type="ECO:0000313" key="2">
    <source>
        <dbReference type="Proteomes" id="UP000499080"/>
    </source>
</evidence>
<accession>A0A4Y2SWN0</accession>
<gene>
    <name evidence="1" type="ORF">AVEN_242720_1</name>
</gene>
<reference evidence="1 2" key="1">
    <citation type="journal article" date="2019" name="Sci. Rep.">
        <title>Orb-weaving spider Araneus ventricosus genome elucidates the spidroin gene catalogue.</title>
        <authorList>
            <person name="Kono N."/>
            <person name="Nakamura H."/>
            <person name="Ohtoshi R."/>
            <person name="Moran D.A.P."/>
            <person name="Shinohara A."/>
            <person name="Yoshida Y."/>
            <person name="Fujiwara M."/>
            <person name="Mori M."/>
            <person name="Tomita M."/>
            <person name="Arakawa K."/>
        </authorList>
    </citation>
    <scope>NUCLEOTIDE SEQUENCE [LARGE SCALE GENOMIC DNA]</scope>
</reference>
<dbReference type="AlphaFoldDB" id="A0A4Y2SWN0"/>
<name>A0A4Y2SWN0_ARAVE</name>
<sequence>MSRFEASGMKRGSREYGLFDFNNYARWKLLRVKKRGQGENIDPPSIFNSVSFRAFSGSEKRDREYNLFIFLVYLVWKLLLGEKEGRRI</sequence>
<keyword evidence="2" id="KW-1185">Reference proteome</keyword>